<dbReference type="Proteomes" id="UP001589894">
    <property type="component" value="Unassembled WGS sequence"/>
</dbReference>
<dbReference type="EMBL" id="JBHLUE010000019">
    <property type="protein sequence ID" value="MFC0566887.1"/>
    <property type="molecule type" value="Genomic_DNA"/>
</dbReference>
<keyword evidence="3" id="KW-1185">Reference proteome</keyword>
<name>A0ABV6P335_9ACTN</name>
<evidence type="ECO:0000256" key="1">
    <source>
        <dbReference type="SAM" id="SignalP"/>
    </source>
</evidence>
<evidence type="ECO:0000313" key="3">
    <source>
        <dbReference type="Proteomes" id="UP001589894"/>
    </source>
</evidence>
<feature type="chain" id="PRO_5047499182" description="Secreted protein" evidence="1">
    <location>
        <begin position="27"/>
        <end position="132"/>
    </location>
</feature>
<evidence type="ECO:0000313" key="2">
    <source>
        <dbReference type="EMBL" id="MFC0566887.1"/>
    </source>
</evidence>
<reference evidence="2 3" key="1">
    <citation type="submission" date="2024-09" db="EMBL/GenBank/DDBJ databases">
        <authorList>
            <person name="Sun Q."/>
            <person name="Mori K."/>
        </authorList>
    </citation>
    <scope>NUCLEOTIDE SEQUENCE [LARGE SCALE GENOMIC DNA]</scope>
    <source>
        <strain evidence="2 3">TBRC 2205</strain>
    </source>
</reference>
<proteinExistence type="predicted"/>
<organism evidence="2 3">
    <name type="scientific">Plantactinospora siamensis</name>
    <dbReference type="NCBI Taxonomy" id="555372"/>
    <lineage>
        <taxon>Bacteria</taxon>
        <taxon>Bacillati</taxon>
        <taxon>Actinomycetota</taxon>
        <taxon>Actinomycetes</taxon>
        <taxon>Micromonosporales</taxon>
        <taxon>Micromonosporaceae</taxon>
        <taxon>Plantactinospora</taxon>
    </lineage>
</organism>
<protein>
    <recommendedName>
        <fullName evidence="4">Secreted protein</fullName>
    </recommendedName>
</protein>
<evidence type="ECO:0008006" key="4">
    <source>
        <dbReference type="Google" id="ProtNLM"/>
    </source>
</evidence>
<keyword evidence="1" id="KW-0732">Signal</keyword>
<sequence>MRKLKLVAAAALSTALVALSPTPAHAATSATFYNDYLLVYVDAGQTYPYVKVCDRKSDGERVEVEAWGAWHTLFAAAEDANGNNGTSDSACGIGYFSARPDHNERIYIQGWRQDGANGTPHNWLDGAFTFTG</sequence>
<gene>
    <name evidence="2" type="ORF">ACFFHU_22450</name>
</gene>
<dbReference type="RefSeq" id="WP_377341953.1">
    <property type="nucleotide sequence ID" value="NZ_JBHLUE010000019.1"/>
</dbReference>
<accession>A0ABV6P335</accession>
<feature type="signal peptide" evidence="1">
    <location>
        <begin position="1"/>
        <end position="26"/>
    </location>
</feature>
<comment type="caution">
    <text evidence="2">The sequence shown here is derived from an EMBL/GenBank/DDBJ whole genome shotgun (WGS) entry which is preliminary data.</text>
</comment>